<dbReference type="AlphaFoldDB" id="A0A8B9THZ9"/>
<dbReference type="Ensembl" id="ENSAPLT00020022635.1">
    <property type="protein sequence ID" value="ENSAPLP00020020963.1"/>
    <property type="gene ID" value="ENSAPLG00020014731.1"/>
</dbReference>
<sequence length="224" mass="23034">MPGARPPPFSPLSPVADSTLSPPRCRRGAPARSPLTPPALALSTARLCQPSLPCQPCLRVRLALRAAGTGLGGHREGSSGVVGAVPVPPQVSSPLLPVSPQGSAGCSSTSWSWAPTGPAGCRCGGGTGHRAARPAFTHAWVPEARTIEVAVPEGPALMVRLCHQLALECEELPRPFHRQVIAGGLGGGHYEFLVPCLCIEVRGPGLACRGVGTHRTPAQVGDSR</sequence>
<evidence type="ECO:0000313" key="2">
    <source>
        <dbReference type="Ensembl" id="ENSAPLP00020020963.1"/>
    </source>
</evidence>
<reference evidence="2" key="1">
    <citation type="submission" date="2019-08" db="EMBL/GenBank/DDBJ databases">
        <title>Three high-quality genomes provides insights into domestication of ducks.</title>
        <authorList>
            <person name="Hou Z.C."/>
            <person name="Zhu F."/>
            <person name="Yin Z.T."/>
            <person name="Zhang F."/>
        </authorList>
    </citation>
    <scope>NUCLEOTIDE SEQUENCE [LARGE SCALE GENOMIC DNA]</scope>
</reference>
<protein>
    <submittedName>
        <fullName evidence="2">Uncharacterized protein</fullName>
    </submittedName>
</protein>
<reference evidence="2" key="3">
    <citation type="submission" date="2025-09" db="UniProtKB">
        <authorList>
            <consortium name="Ensembl"/>
        </authorList>
    </citation>
    <scope>IDENTIFICATION</scope>
</reference>
<dbReference type="Proteomes" id="UP000694400">
    <property type="component" value="Chromosome 10"/>
</dbReference>
<name>A0A8B9THZ9_ANAPL</name>
<feature type="region of interest" description="Disordered" evidence="1">
    <location>
        <begin position="1"/>
        <end position="36"/>
    </location>
</feature>
<organism evidence="2 3">
    <name type="scientific">Anas platyrhynchos</name>
    <name type="common">Mallard</name>
    <name type="synonym">Anas boschas</name>
    <dbReference type="NCBI Taxonomy" id="8839"/>
    <lineage>
        <taxon>Eukaryota</taxon>
        <taxon>Metazoa</taxon>
        <taxon>Chordata</taxon>
        <taxon>Craniata</taxon>
        <taxon>Vertebrata</taxon>
        <taxon>Euteleostomi</taxon>
        <taxon>Archelosauria</taxon>
        <taxon>Archosauria</taxon>
        <taxon>Dinosauria</taxon>
        <taxon>Saurischia</taxon>
        <taxon>Theropoda</taxon>
        <taxon>Coelurosauria</taxon>
        <taxon>Aves</taxon>
        <taxon>Neognathae</taxon>
        <taxon>Galloanserae</taxon>
        <taxon>Anseriformes</taxon>
        <taxon>Anatidae</taxon>
        <taxon>Anatinae</taxon>
        <taxon>Anas</taxon>
    </lineage>
</organism>
<accession>A0A8B9THZ9</accession>
<feature type="compositionally biased region" description="Pro residues" evidence="1">
    <location>
        <begin position="1"/>
        <end position="11"/>
    </location>
</feature>
<evidence type="ECO:0000313" key="3">
    <source>
        <dbReference type="Proteomes" id="UP000694400"/>
    </source>
</evidence>
<evidence type="ECO:0000256" key="1">
    <source>
        <dbReference type="SAM" id="MobiDB-lite"/>
    </source>
</evidence>
<reference evidence="2" key="2">
    <citation type="submission" date="2025-08" db="UniProtKB">
        <authorList>
            <consortium name="Ensembl"/>
        </authorList>
    </citation>
    <scope>IDENTIFICATION</scope>
</reference>
<proteinExistence type="predicted"/>